<accession>A0A4R4KIJ7</accession>
<dbReference type="GO" id="GO:0005737">
    <property type="term" value="C:cytoplasm"/>
    <property type="evidence" value="ECO:0007669"/>
    <property type="project" value="TreeGrafter"/>
</dbReference>
<evidence type="ECO:0000313" key="4">
    <source>
        <dbReference type="Proteomes" id="UP000295706"/>
    </source>
</evidence>
<evidence type="ECO:0000259" key="2">
    <source>
        <dbReference type="Pfam" id="PF01182"/>
    </source>
</evidence>
<name>A0A4R4KIJ7_9BACT</name>
<dbReference type="PANTHER" id="PTHR11280:SF5">
    <property type="entry name" value="GLUCOSAMINE-6-PHOSPHATE ISOMERASE"/>
    <property type="match status" value="1"/>
</dbReference>
<dbReference type="InterPro" id="IPR004547">
    <property type="entry name" value="Glucosamine6P_isomerase"/>
</dbReference>
<organism evidence="3 4">
    <name type="scientific">Arundinibacter roseus</name>
    <dbReference type="NCBI Taxonomy" id="2070510"/>
    <lineage>
        <taxon>Bacteria</taxon>
        <taxon>Pseudomonadati</taxon>
        <taxon>Bacteroidota</taxon>
        <taxon>Cytophagia</taxon>
        <taxon>Cytophagales</taxon>
        <taxon>Spirosomataceae</taxon>
        <taxon>Arundinibacter</taxon>
    </lineage>
</organism>
<comment type="caution">
    <text evidence="3">The sequence shown here is derived from an EMBL/GenBank/DDBJ whole genome shotgun (WGS) entry which is preliminary data.</text>
</comment>
<evidence type="ECO:0000256" key="1">
    <source>
        <dbReference type="ARBA" id="ARBA00022801"/>
    </source>
</evidence>
<dbReference type="PROSITE" id="PS01161">
    <property type="entry name" value="GLC_GALNAC_ISOMERASE"/>
    <property type="match status" value="1"/>
</dbReference>
<protein>
    <submittedName>
        <fullName evidence="3">Glucosamine-6-phosphate deaminase</fullName>
    </submittedName>
</protein>
<dbReference type="Gene3D" id="3.40.50.1360">
    <property type="match status" value="1"/>
</dbReference>
<dbReference type="SUPFAM" id="SSF100950">
    <property type="entry name" value="NagB/RpiA/CoA transferase-like"/>
    <property type="match status" value="1"/>
</dbReference>
<reference evidence="3 4" key="1">
    <citation type="submission" date="2019-02" db="EMBL/GenBank/DDBJ databases">
        <title>Arundinibacter roseus gen. nov., sp. nov., a new member of the family Cytophagaceae.</title>
        <authorList>
            <person name="Szuroczki S."/>
            <person name="Khayer B."/>
            <person name="Sproer C."/>
            <person name="Toumi M."/>
            <person name="Szabo A."/>
            <person name="Felfoldi T."/>
            <person name="Schumann P."/>
            <person name="Toth E."/>
        </authorList>
    </citation>
    <scope>NUCLEOTIDE SEQUENCE [LARGE SCALE GENOMIC DNA]</scope>
    <source>
        <strain evidence="3 4">DMA-k-7a</strain>
    </source>
</reference>
<proteinExistence type="predicted"/>
<evidence type="ECO:0000313" key="3">
    <source>
        <dbReference type="EMBL" id="TDB68030.1"/>
    </source>
</evidence>
<keyword evidence="1" id="KW-0378">Hydrolase</keyword>
<dbReference type="GO" id="GO:0006046">
    <property type="term" value="P:N-acetylglucosamine catabolic process"/>
    <property type="evidence" value="ECO:0007669"/>
    <property type="project" value="TreeGrafter"/>
</dbReference>
<dbReference type="EMBL" id="SMJU01000002">
    <property type="protein sequence ID" value="TDB68030.1"/>
    <property type="molecule type" value="Genomic_DNA"/>
</dbReference>
<dbReference type="InterPro" id="IPR018321">
    <property type="entry name" value="Glucosamine6P_isomerase_CS"/>
</dbReference>
<sequence>MVQIYPTYDELSLAAAGQVAQLLHQKPEAVLCLPSGSTPQGMFKILADWSKAGTVDFSRCTFVGLDEWVGLGPDDEGSCRYWLDRDFLHPVGFRAEQIIYFDAKSADLQGQCNWVNQKIAELGGLDLMVLGVGMNGHLALNEPGTSFGCYAHLSELAPITVEVGQKYFAKQTPLTRGITLGLRHAREAKKLLILASGAAKAEVMRQALTGPVTEEFPVSLVQTDEQILVMLDADAASELDR</sequence>
<dbReference type="GO" id="GO:0019262">
    <property type="term" value="P:N-acetylneuraminate catabolic process"/>
    <property type="evidence" value="ECO:0007669"/>
    <property type="project" value="TreeGrafter"/>
</dbReference>
<dbReference type="Pfam" id="PF01182">
    <property type="entry name" value="Glucosamine_iso"/>
    <property type="match status" value="1"/>
</dbReference>
<dbReference type="InterPro" id="IPR006148">
    <property type="entry name" value="Glc/Gal-6P_isomerase"/>
</dbReference>
<feature type="domain" description="Glucosamine/galactosamine-6-phosphate isomerase" evidence="2">
    <location>
        <begin position="14"/>
        <end position="226"/>
    </location>
</feature>
<dbReference type="PANTHER" id="PTHR11280">
    <property type="entry name" value="GLUCOSAMINE-6-PHOSPHATE ISOMERASE"/>
    <property type="match status" value="1"/>
</dbReference>
<dbReference type="GO" id="GO:0042802">
    <property type="term" value="F:identical protein binding"/>
    <property type="evidence" value="ECO:0007669"/>
    <property type="project" value="TreeGrafter"/>
</dbReference>
<dbReference type="InterPro" id="IPR037171">
    <property type="entry name" value="NagB/RpiA_transferase-like"/>
</dbReference>
<gene>
    <name evidence="3" type="ORF">EZE20_03650</name>
</gene>
<dbReference type="CDD" id="cd01399">
    <property type="entry name" value="GlcN6P_deaminase"/>
    <property type="match status" value="1"/>
</dbReference>
<dbReference type="GO" id="GO:0005975">
    <property type="term" value="P:carbohydrate metabolic process"/>
    <property type="evidence" value="ECO:0007669"/>
    <property type="project" value="InterPro"/>
</dbReference>
<keyword evidence="4" id="KW-1185">Reference proteome</keyword>
<dbReference type="RefSeq" id="WP_132114602.1">
    <property type="nucleotide sequence ID" value="NZ_SMJU01000002.1"/>
</dbReference>
<dbReference type="AlphaFoldDB" id="A0A4R4KIJ7"/>
<dbReference type="GO" id="GO:0004342">
    <property type="term" value="F:glucosamine-6-phosphate deaminase activity"/>
    <property type="evidence" value="ECO:0007669"/>
    <property type="project" value="InterPro"/>
</dbReference>
<dbReference type="Proteomes" id="UP000295706">
    <property type="component" value="Unassembled WGS sequence"/>
</dbReference>
<dbReference type="OrthoDB" id="9791139at2"/>
<dbReference type="GO" id="GO:0006043">
    <property type="term" value="P:glucosamine catabolic process"/>
    <property type="evidence" value="ECO:0007669"/>
    <property type="project" value="TreeGrafter"/>
</dbReference>